<evidence type="ECO:0000313" key="1">
    <source>
        <dbReference type="EMBL" id="CAD7273216.1"/>
    </source>
</evidence>
<accession>A0A7R9G8K2</accession>
<dbReference type="Proteomes" id="UP000678499">
    <property type="component" value="Unassembled WGS sequence"/>
</dbReference>
<dbReference type="EMBL" id="OA882144">
    <property type="protein sequence ID" value="CAD7273216.1"/>
    <property type="molecule type" value="Genomic_DNA"/>
</dbReference>
<organism evidence="1">
    <name type="scientific">Notodromas monacha</name>
    <dbReference type="NCBI Taxonomy" id="399045"/>
    <lineage>
        <taxon>Eukaryota</taxon>
        <taxon>Metazoa</taxon>
        <taxon>Ecdysozoa</taxon>
        <taxon>Arthropoda</taxon>
        <taxon>Crustacea</taxon>
        <taxon>Oligostraca</taxon>
        <taxon>Ostracoda</taxon>
        <taxon>Podocopa</taxon>
        <taxon>Podocopida</taxon>
        <taxon>Cypridocopina</taxon>
        <taxon>Cypridoidea</taxon>
        <taxon>Cyprididae</taxon>
        <taxon>Notodromas</taxon>
    </lineage>
</organism>
<gene>
    <name evidence="1" type="ORF">NMOB1V02_LOCUS1115</name>
</gene>
<proteinExistence type="predicted"/>
<reference evidence="1" key="1">
    <citation type="submission" date="2020-11" db="EMBL/GenBank/DDBJ databases">
        <authorList>
            <person name="Tran Van P."/>
        </authorList>
    </citation>
    <scope>NUCLEOTIDE SEQUENCE</scope>
</reference>
<dbReference type="EMBL" id="CAJPEX010000107">
    <property type="protein sequence ID" value="CAG0913368.1"/>
    <property type="molecule type" value="Genomic_DNA"/>
</dbReference>
<name>A0A7R9G8K2_9CRUS</name>
<sequence>MHELSSFIGGYTHHPFQLNSFSVGHGTGSRSALNNNNNAARTGIKQIYSSRNRKVFTARVHTSYIAEFSDPEQFVDVIMKIDIHTHVLPESWPDWDQHDADLLWH</sequence>
<keyword evidence="2" id="KW-1185">Reference proteome</keyword>
<evidence type="ECO:0000313" key="2">
    <source>
        <dbReference type="Proteomes" id="UP000678499"/>
    </source>
</evidence>
<dbReference type="AlphaFoldDB" id="A0A7R9G8K2"/>
<protein>
    <submittedName>
        <fullName evidence="1">Uncharacterized protein</fullName>
    </submittedName>
</protein>